<dbReference type="Gene3D" id="1.20.1250.20">
    <property type="entry name" value="MFS general substrate transporter like domains"/>
    <property type="match status" value="1"/>
</dbReference>
<dbReference type="FunFam" id="1.20.1250.20:FF:000085">
    <property type="entry name" value="MFS peptide transporter Ptr2"/>
    <property type="match status" value="1"/>
</dbReference>
<organism evidence="10 11">
    <name type="scientific">Phaeomoniella chlamydospora</name>
    <name type="common">Phaeoacremonium chlamydosporum</name>
    <dbReference type="NCBI Taxonomy" id="158046"/>
    <lineage>
        <taxon>Eukaryota</taxon>
        <taxon>Fungi</taxon>
        <taxon>Dikarya</taxon>
        <taxon>Ascomycota</taxon>
        <taxon>Pezizomycotina</taxon>
        <taxon>Eurotiomycetes</taxon>
        <taxon>Chaetothyriomycetidae</taxon>
        <taxon>Phaeomoniellales</taxon>
        <taxon>Phaeomoniellaceae</taxon>
        <taxon>Phaeomoniella</taxon>
    </lineage>
</organism>
<sequence>MPFDLGIEANDATKMEVPGAGLDTPTLEKNIELRKGSMAPQDLESSDDEESVPTVEELATLRKVHAPIKWVIYTVAFVELCERFSYYGSATLFTNFIQQPLPEGSTTGNDPHPDGQPGALGQGQRASTGLGTFNRFWAYCMPMVGGYIADTYWGRFKTIQWSILIAIIGHILLIVSALPPVIKNPDGALGCFSVGLIAFGAGVGGFKSNISPLIAEQQTVKKPYTKTLASGERVIVDPATTTQRIYMYFYFMINVGAIIGQVTMVYTERYIGFWLAFTLPTIMFAICPLVLWLCKNKYYHAPPTGSVLGKFCHLYAFALKGKVSINPVTTYKNITARSFWEDVKPSRVQNKPSWMTFDDAWVDEVQRAVRACTVFLLFPLYWLAYNQIDNNLTSQSATMDLHGVPNDLINNLDPLSIIILIPILDRGVYPVLRKLNIRFSRLKRITAGFLIAALGMVVAAVIQSQIYAKGACGKYMATCDTTAPINVWVQAPVFILIGLSEILASVTGLEYAYSNAPANMRSLVMGFYLFTSAISAALTQAFVGLSADPLLVWLYGSVAIIAGIGGVMFWVFFRGWDKDEEKMNLLPESEWIGANQPTGSKTVDEEEGPTSAPTPVTPTLDEKAEEKKTAA</sequence>
<evidence type="ECO:0000256" key="4">
    <source>
        <dbReference type="ARBA" id="ARBA00022692"/>
    </source>
</evidence>
<dbReference type="SUPFAM" id="SSF103473">
    <property type="entry name" value="MFS general substrate transporter"/>
    <property type="match status" value="1"/>
</dbReference>
<name>A0A0G2EZL5_PHACM</name>
<feature type="transmembrane region" description="Helical" evidence="9">
    <location>
        <begin position="525"/>
        <end position="547"/>
    </location>
</feature>
<evidence type="ECO:0000256" key="8">
    <source>
        <dbReference type="SAM" id="MobiDB-lite"/>
    </source>
</evidence>
<feature type="transmembrane region" description="Helical" evidence="9">
    <location>
        <begin position="187"/>
        <end position="206"/>
    </location>
</feature>
<keyword evidence="6 9" id="KW-0472">Membrane</keyword>
<gene>
    <name evidence="10" type="ORF">UCRPC4_g01006</name>
</gene>
<evidence type="ECO:0000256" key="1">
    <source>
        <dbReference type="ARBA" id="ARBA00004141"/>
    </source>
</evidence>
<keyword evidence="5 9" id="KW-1133">Transmembrane helix</keyword>
<comment type="subcellular location">
    <subcellularLocation>
        <location evidence="1 7">Membrane</location>
        <topology evidence="1 7">Multi-pass membrane protein</topology>
    </subcellularLocation>
</comment>
<evidence type="ECO:0000256" key="2">
    <source>
        <dbReference type="ARBA" id="ARBA00005982"/>
    </source>
</evidence>
<dbReference type="InterPro" id="IPR000109">
    <property type="entry name" value="POT_fam"/>
</dbReference>
<evidence type="ECO:0000313" key="10">
    <source>
        <dbReference type="EMBL" id="KKY27564.1"/>
    </source>
</evidence>
<dbReference type="OrthoDB" id="8904098at2759"/>
<keyword evidence="11" id="KW-1185">Reference proteome</keyword>
<feature type="region of interest" description="Disordered" evidence="8">
    <location>
        <begin position="102"/>
        <end position="125"/>
    </location>
</feature>
<feature type="transmembrane region" description="Helical" evidence="9">
    <location>
        <begin position="161"/>
        <end position="181"/>
    </location>
</feature>
<keyword evidence="3 7" id="KW-0813">Transport</keyword>
<accession>A0A0G2EZL5</accession>
<dbReference type="EMBL" id="LCWF01000023">
    <property type="protein sequence ID" value="KKY27564.1"/>
    <property type="molecule type" value="Genomic_DNA"/>
</dbReference>
<evidence type="ECO:0000313" key="11">
    <source>
        <dbReference type="Proteomes" id="UP000053317"/>
    </source>
</evidence>
<feature type="transmembrane region" description="Helical" evidence="9">
    <location>
        <begin position="272"/>
        <end position="294"/>
    </location>
</feature>
<comment type="caution">
    <text evidence="10">The sequence shown here is derived from an EMBL/GenBank/DDBJ whole genome shotgun (WGS) entry which is preliminary data.</text>
</comment>
<feature type="region of interest" description="Disordered" evidence="8">
    <location>
        <begin position="588"/>
        <end position="631"/>
    </location>
</feature>
<comment type="similarity">
    <text evidence="2 7">Belongs to the major facilitator superfamily. Proton-dependent oligopeptide transporter (POT/PTR) (TC 2.A.17) family.</text>
</comment>
<dbReference type="Proteomes" id="UP000053317">
    <property type="component" value="Unassembled WGS sequence"/>
</dbReference>
<dbReference type="PROSITE" id="PS01023">
    <property type="entry name" value="PTR2_2"/>
    <property type="match status" value="1"/>
</dbReference>
<dbReference type="AlphaFoldDB" id="A0A0G2EZL5"/>
<feature type="transmembrane region" description="Helical" evidence="9">
    <location>
        <begin position="553"/>
        <end position="573"/>
    </location>
</feature>
<dbReference type="InterPro" id="IPR036259">
    <property type="entry name" value="MFS_trans_sf"/>
</dbReference>
<evidence type="ECO:0000256" key="5">
    <source>
        <dbReference type="ARBA" id="ARBA00022989"/>
    </source>
</evidence>
<evidence type="ECO:0000256" key="9">
    <source>
        <dbReference type="SAM" id="Phobius"/>
    </source>
</evidence>
<feature type="transmembrane region" description="Helical" evidence="9">
    <location>
        <begin position="245"/>
        <end position="266"/>
    </location>
</feature>
<dbReference type="GO" id="GO:0005886">
    <property type="term" value="C:plasma membrane"/>
    <property type="evidence" value="ECO:0007669"/>
    <property type="project" value="UniProtKB-ARBA"/>
</dbReference>
<dbReference type="PANTHER" id="PTHR11654">
    <property type="entry name" value="OLIGOPEPTIDE TRANSPORTER-RELATED"/>
    <property type="match status" value="1"/>
</dbReference>
<proteinExistence type="inferred from homology"/>
<evidence type="ECO:0000256" key="6">
    <source>
        <dbReference type="ARBA" id="ARBA00023136"/>
    </source>
</evidence>
<dbReference type="GO" id="GO:0071916">
    <property type="term" value="F:dipeptide transmembrane transporter activity"/>
    <property type="evidence" value="ECO:0007669"/>
    <property type="project" value="UniProtKB-ARBA"/>
</dbReference>
<feature type="compositionally biased region" description="Basic and acidic residues" evidence="8">
    <location>
        <begin position="620"/>
        <end position="631"/>
    </location>
</feature>
<feature type="transmembrane region" description="Helical" evidence="9">
    <location>
        <begin position="487"/>
        <end position="513"/>
    </location>
</feature>
<evidence type="ECO:0000256" key="3">
    <source>
        <dbReference type="ARBA" id="ARBA00022448"/>
    </source>
</evidence>
<dbReference type="Pfam" id="PF00854">
    <property type="entry name" value="PTR2"/>
    <property type="match status" value="1"/>
</dbReference>
<reference evidence="10 11" key="2">
    <citation type="submission" date="2015-05" db="EMBL/GenBank/DDBJ databases">
        <authorList>
            <person name="Morales-Cruz A."/>
            <person name="Amrine K.C."/>
            <person name="Cantu D."/>
        </authorList>
    </citation>
    <scope>NUCLEOTIDE SEQUENCE [LARGE SCALE GENOMIC DNA]</scope>
    <source>
        <strain evidence="10">UCRPC4</strain>
    </source>
</reference>
<reference evidence="10 11" key="1">
    <citation type="submission" date="2015-05" db="EMBL/GenBank/DDBJ databases">
        <title>Distinctive expansion of gene families associated with plant cell wall degradation and secondary metabolism in the genomes of grapevine trunk pathogens.</title>
        <authorList>
            <person name="Lawrence D.P."/>
            <person name="Travadon R."/>
            <person name="Rolshausen P.E."/>
            <person name="Baumgartner K."/>
        </authorList>
    </citation>
    <scope>NUCLEOTIDE SEQUENCE [LARGE SCALE GENOMIC DNA]</scope>
    <source>
        <strain evidence="10">UCRPC4</strain>
    </source>
</reference>
<feature type="transmembrane region" description="Helical" evidence="9">
    <location>
        <begin position="445"/>
        <end position="467"/>
    </location>
</feature>
<keyword evidence="4 7" id="KW-0812">Transmembrane</keyword>
<dbReference type="InterPro" id="IPR018456">
    <property type="entry name" value="PTR2_symporter_CS"/>
</dbReference>
<evidence type="ECO:0000256" key="7">
    <source>
        <dbReference type="RuleBase" id="RU003755"/>
    </source>
</evidence>
<protein>
    <submittedName>
        <fullName evidence="10">Putative oligopeptide transporter</fullName>
    </submittedName>
</protein>